<name>A0ABW5XMW4_9SPHI</name>
<feature type="domain" description="N-acetyltransferase" evidence="2">
    <location>
        <begin position="5"/>
        <end position="162"/>
    </location>
</feature>
<dbReference type="InterPro" id="IPR016181">
    <property type="entry name" value="Acyl_CoA_acyltransferase"/>
</dbReference>
<dbReference type="RefSeq" id="WP_377124185.1">
    <property type="nucleotide sequence ID" value="NZ_JBHUHN010000001.1"/>
</dbReference>
<dbReference type="InterPro" id="IPR000182">
    <property type="entry name" value="GNAT_dom"/>
</dbReference>
<keyword evidence="1 3" id="KW-0808">Transferase</keyword>
<evidence type="ECO:0000259" key="2">
    <source>
        <dbReference type="PROSITE" id="PS51186"/>
    </source>
</evidence>
<protein>
    <submittedName>
        <fullName evidence="3">GNAT family N-acetyltransferase</fullName>
        <ecNumber evidence="3">2.3.-.-</ecNumber>
    </submittedName>
</protein>
<keyword evidence="3" id="KW-0012">Acyltransferase</keyword>
<dbReference type="GO" id="GO:0016746">
    <property type="term" value="F:acyltransferase activity"/>
    <property type="evidence" value="ECO:0007669"/>
    <property type="project" value="UniProtKB-KW"/>
</dbReference>
<dbReference type="InterPro" id="IPR050769">
    <property type="entry name" value="NAT_camello-type"/>
</dbReference>
<proteinExistence type="predicted"/>
<dbReference type="Pfam" id="PF00583">
    <property type="entry name" value="Acetyltransf_1"/>
    <property type="match status" value="1"/>
</dbReference>
<dbReference type="SUPFAM" id="SSF55729">
    <property type="entry name" value="Acyl-CoA N-acyltransferases (Nat)"/>
    <property type="match status" value="1"/>
</dbReference>
<dbReference type="PANTHER" id="PTHR13947:SF37">
    <property type="entry name" value="LD18367P"/>
    <property type="match status" value="1"/>
</dbReference>
<reference evidence="4" key="1">
    <citation type="journal article" date="2019" name="Int. J. Syst. Evol. Microbiol.">
        <title>The Global Catalogue of Microorganisms (GCM) 10K type strain sequencing project: providing services to taxonomists for standard genome sequencing and annotation.</title>
        <authorList>
            <consortium name="The Broad Institute Genomics Platform"/>
            <consortium name="The Broad Institute Genome Sequencing Center for Infectious Disease"/>
            <person name="Wu L."/>
            <person name="Ma J."/>
        </authorList>
    </citation>
    <scope>NUCLEOTIDE SEQUENCE [LARGE SCALE GENOMIC DNA]</scope>
    <source>
        <strain evidence="4">KCTC 52232</strain>
    </source>
</reference>
<dbReference type="PANTHER" id="PTHR13947">
    <property type="entry name" value="GNAT FAMILY N-ACETYLTRANSFERASE"/>
    <property type="match status" value="1"/>
</dbReference>
<organism evidence="3 4">
    <name type="scientific">Mucilaginibacter antarcticus</name>
    <dbReference type="NCBI Taxonomy" id="1855725"/>
    <lineage>
        <taxon>Bacteria</taxon>
        <taxon>Pseudomonadati</taxon>
        <taxon>Bacteroidota</taxon>
        <taxon>Sphingobacteriia</taxon>
        <taxon>Sphingobacteriales</taxon>
        <taxon>Sphingobacteriaceae</taxon>
        <taxon>Mucilaginibacter</taxon>
    </lineage>
</organism>
<dbReference type="EMBL" id="JBHUON010000004">
    <property type="protein sequence ID" value="MFD2864048.1"/>
    <property type="molecule type" value="Genomic_DNA"/>
</dbReference>
<keyword evidence="4" id="KW-1185">Reference proteome</keyword>
<evidence type="ECO:0000313" key="4">
    <source>
        <dbReference type="Proteomes" id="UP001597601"/>
    </source>
</evidence>
<accession>A0ABW5XMW4</accession>
<evidence type="ECO:0000256" key="1">
    <source>
        <dbReference type="ARBA" id="ARBA00022679"/>
    </source>
</evidence>
<gene>
    <name evidence="3" type="ORF">ACFSYC_05045</name>
</gene>
<dbReference type="Gene3D" id="3.40.630.30">
    <property type="match status" value="1"/>
</dbReference>
<dbReference type="Proteomes" id="UP001597601">
    <property type="component" value="Unassembled WGS sequence"/>
</dbReference>
<evidence type="ECO:0000313" key="3">
    <source>
        <dbReference type="EMBL" id="MFD2864048.1"/>
    </source>
</evidence>
<sequence>MQNIVTIRPINNDYCPQVIDIVLTIQQVEFSLPITIEDQPDLRDIEANYHQGGGNFWGAFLDDELIGTIALINGGQGLGAIRKMFVKQAYRGKALSVAQQLLNTLLQYSGDNNFTDFYLGTVPPLKAAHRFYERNGFLSTRADDLPLHFPRMAADSMFYRLHLNK</sequence>
<dbReference type="PROSITE" id="PS51186">
    <property type="entry name" value="GNAT"/>
    <property type="match status" value="1"/>
</dbReference>
<comment type="caution">
    <text evidence="3">The sequence shown here is derived from an EMBL/GenBank/DDBJ whole genome shotgun (WGS) entry which is preliminary data.</text>
</comment>
<dbReference type="CDD" id="cd04301">
    <property type="entry name" value="NAT_SF"/>
    <property type="match status" value="1"/>
</dbReference>
<dbReference type="EC" id="2.3.-.-" evidence="3"/>